<evidence type="ECO:0000313" key="2">
    <source>
        <dbReference type="EMBL" id="KUI66365.1"/>
    </source>
</evidence>
<protein>
    <submittedName>
        <fullName evidence="2">Uncharacterized protein</fullName>
    </submittedName>
</protein>
<proteinExistence type="predicted"/>
<organism evidence="2 3">
    <name type="scientific">Cytospora mali</name>
    <name type="common">Apple Valsa canker fungus</name>
    <name type="synonym">Valsa mali</name>
    <dbReference type="NCBI Taxonomy" id="578113"/>
    <lineage>
        <taxon>Eukaryota</taxon>
        <taxon>Fungi</taxon>
        <taxon>Dikarya</taxon>
        <taxon>Ascomycota</taxon>
        <taxon>Pezizomycotina</taxon>
        <taxon>Sordariomycetes</taxon>
        <taxon>Sordariomycetidae</taxon>
        <taxon>Diaporthales</taxon>
        <taxon>Cytosporaceae</taxon>
        <taxon>Cytospora</taxon>
    </lineage>
</organism>
<keyword evidence="3" id="KW-1185">Reference proteome</keyword>
<sequence length="99" mass="10889">MSSSKIQVERLDENIDFTESRWTARLFVGEEQKIYWKDSFIWVFKAGDATPLELVETCNGQATVPKGLELYVGGAMPQGGQSAGAQERAPAYPTESAVC</sequence>
<feature type="region of interest" description="Disordered" evidence="1">
    <location>
        <begin position="78"/>
        <end position="99"/>
    </location>
</feature>
<reference evidence="2" key="1">
    <citation type="submission" date="2014-12" db="EMBL/GenBank/DDBJ databases">
        <title>Genome Sequence of Valsa Canker Pathogens Uncovers a Specific Adaption of Colonization on Woody Bark.</title>
        <authorList>
            <person name="Yin Z."/>
            <person name="Liu H."/>
            <person name="Gao X."/>
            <person name="Li Z."/>
            <person name="Song N."/>
            <person name="Ke X."/>
            <person name="Dai Q."/>
            <person name="Wu Y."/>
            <person name="Sun Y."/>
            <person name="Xu J.-R."/>
            <person name="Kang Z.K."/>
            <person name="Wang L."/>
            <person name="Huang L."/>
        </authorList>
    </citation>
    <scope>NUCLEOTIDE SEQUENCE [LARGE SCALE GENOMIC DNA]</scope>
    <source>
        <strain evidence="2">03-8</strain>
    </source>
</reference>
<name>A0A194VRC1_CYTMA</name>
<evidence type="ECO:0000256" key="1">
    <source>
        <dbReference type="SAM" id="MobiDB-lite"/>
    </source>
</evidence>
<accession>A0A194VRC1</accession>
<dbReference type="Proteomes" id="UP000078559">
    <property type="component" value="Chromosome 2"/>
</dbReference>
<dbReference type="EMBL" id="CM003099">
    <property type="protein sequence ID" value="KUI66365.1"/>
    <property type="molecule type" value="Genomic_DNA"/>
</dbReference>
<evidence type="ECO:0000313" key="3">
    <source>
        <dbReference type="Proteomes" id="UP000078559"/>
    </source>
</evidence>
<dbReference type="OrthoDB" id="3774077at2759"/>
<dbReference type="AlphaFoldDB" id="A0A194VRC1"/>
<gene>
    <name evidence="2" type="ORF">VM1G_02384</name>
</gene>